<keyword evidence="7" id="KW-1185">Reference proteome</keyword>
<keyword evidence="3" id="KW-0067">ATP-binding</keyword>
<dbReference type="SUPFAM" id="SSF48208">
    <property type="entry name" value="Six-hairpin glycosidases"/>
    <property type="match status" value="1"/>
</dbReference>
<dbReference type="InterPro" id="IPR004101">
    <property type="entry name" value="Mur_ligase_C"/>
</dbReference>
<dbReference type="InterPro" id="IPR051046">
    <property type="entry name" value="MurCDEF_CellWall_CoF430Synth"/>
</dbReference>
<dbReference type="Gene3D" id="1.50.10.10">
    <property type="match status" value="1"/>
</dbReference>
<gene>
    <name evidence="6" type="primary">murF_1</name>
    <name evidence="6" type="ORF">NCTC11297_00278</name>
</gene>
<evidence type="ECO:0000256" key="2">
    <source>
        <dbReference type="ARBA" id="ARBA00022741"/>
    </source>
</evidence>
<dbReference type="InterPro" id="IPR013221">
    <property type="entry name" value="Mur_ligase_cen"/>
</dbReference>
<reference evidence="6 7" key="1">
    <citation type="submission" date="2018-06" db="EMBL/GenBank/DDBJ databases">
        <authorList>
            <consortium name="Pathogen Informatics"/>
            <person name="Doyle S."/>
        </authorList>
    </citation>
    <scope>NUCLEOTIDE SEQUENCE [LARGE SCALE GENOMIC DNA]</scope>
    <source>
        <strain evidence="7">NCTC 11297</strain>
    </source>
</reference>
<protein>
    <submittedName>
        <fullName evidence="6">UDP-N-acetylmuramoyl-tripeptide--D-alanyl-D-alanine ligase</fullName>
        <ecNumber evidence="6">6.3.2.10</ecNumber>
    </submittedName>
</protein>
<dbReference type="SUPFAM" id="SSF53244">
    <property type="entry name" value="MurD-like peptide ligases, peptide-binding domain"/>
    <property type="match status" value="1"/>
</dbReference>
<keyword evidence="2" id="KW-0547">Nucleotide-binding</keyword>
<dbReference type="GO" id="GO:0005524">
    <property type="term" value="F:ATP binding"/>
    <property type="evidence" value="ECO:0007669"/>
    <property type="project" value="UniProtKB-KW"/>
</dbReference>
<evidence type="ECO:0000259" key="5">
    <source>
        <dbReference type="Pfam" id="PF08245"/>
    </source>
</evidence>
<dbReference type="EC" id="6.3.2.10" evidence="6"/>
<dbReference type="AlphaFoldDB" id="A0A379ANK9"/>
<accession>A0A379ANK9</accession>
<organism evidence="6 7">
    <name type="scientific">Avibacterium avium</name>
    <name type="common">Pasteurella avium</name>
    <dbReference type="NCBI Taxonomy" id="751"/>
    <lineage>
        <taxon>Bacteria</taxon>
        <taxon>Pseudomonadati</taxon>
        <taxon>Pseudomonadota</taxon>
        <taxon>Gammaproteobacteria</taxon>
        <taxon>Pasteurellales</taxon>
        <taxon>Pasteurellaceae</taxon>
        <taxon>Avibacterium</taxon>
    </lineage>
</organism>
<dbReference type="Gene3D" id="3.90.190.20">
    <property type="entry name" value="Mur ligase, C-terminal domain"/>
    <property type="match status" value="1"/>
</dbReference>
<evidence type="ECO:0000256" key="1">
    <source>
        <dbReference type="ARBA" id="ARBA00022598"/>
    </source>
</evidence>
<dbReference type="InterPro" id="IPR036565">
    <property type="entry name" value="Mur-like_cat_sf"/>
</dbReference>
<dbReference type="Pfam" id="PF02875">
    <property type="entry name" value="Mur_ligase_C"/>
    <property type="match status" value="1"/>
</dbReference>
<keyword evidence="1 6" id="KW-0436">Ligase</keyword>
<dbReference type="InterPro" id="IPR036615">
    <property type="entry name" value="Mur_ligase_C_dom_sf"/>
</dbReference>
<dbReference type="EMBL" id="UGSP01000001">
    <property type="protein sequence ID" value="SUB23278.1"/>
    <property type="molecule type" value="Genomic_DNA"/>
</dbReference>
<dbReference type="PANTHER" id="PTHR43024:SF1">
    <property type="entry name" value="UDP-N-ACETYLMURAMOYL-TRIPEPTIDE--D-ALANYL-D-ALANINE LIGASE"/>
    <property type="match status" value="1"/>
</dbReference>
<dbReference type="Pfam" id="PF08245">
    <property type="entry name" value="Mur_ligase_M"/>
    <property type="match status" value="1"/>
</dbReference>
<feature type="domain" description="Mur ligase C-terminal" evidence="4">
    <location>
        <begin position="904"/>
        <end position="1032"/>
    </location>
</feature>
<dbReference type="InterPro" id="IPR008928">
    <property type="entry name" value="6-hairpin_glycosidase_sf"/>
</dbReference>
<dbReference type="SUPFAM" id="SSF53623">
    <property type="entry name" value="MurD-like peptide ligases, catalytic domain"/>
    <property type="match status" value="1"/>
</dbReference>
<feature type="domain" description="Mur ligase central" evidence="5">
    <location>
        <begin position="699"/>
        <end position="881"/>
    </location>
</feature>
<sequence>MKQLVLDVCNEVKRNRIYDAANPLSQVLILSVSDGTVRAKVKTIWLDISALSADALADKVQANISLLQNKFEYPIKYIRVEWALNGNLTEWDKFNKDLSRYKRNYFRAGIAFEGKREPWLLLTEMELNANACLYSGADVTSACVNQDNLVRYIKARHGSSQMPAFLPDEKMIVFQTAGFFIDVEQAKYYTLDTQPRYQGHRKVASFELPQVEQLIQLSTHYLSKQVKENGIYEYGYFPCFDRVIPTYNTLRHASSTYAMLEGYESYYQQAQSSDQNVDEKFFAEVKAQIDKALDYLITQSIRDYADKAYVVDTGNEIKLGANAVAILALVKYLTVFPTTSRKQQYLALCEKLACGILAMQKANGGFVHVLNAEDLSVKEENRIIYYDGEAAFGLMRLYGMDKDPRWLDCVVKAFDYFIENKHEKAHDHWLSYCSNELVKYLPEKKYFAFAVRNIDGYVSFINNRITTFPTLLELSVAFHKMLLKLDEFPEYKDEVLADFDVSVFYQALHNRAKYLINGFFYPEVAMYFKNPQRILHGFFIRHHAFRVRIDDVEHYLSGLVGYREILVSGKYPASLTKEADADNEAPNVLNKITLPKITNGRWIVEPKAGWFANGLCAWPKSFKPHHLLVERGKGMTQGYLPRVSINSLLRREAAGVITDDENAVYTTDAPVLLVKDVRRAVLDIGSASRKAFKGKVIGVTGSAGKTSTVFMLSHTLKQIGQAEQTLSSANLPIGIAWNMASMDQRDDFWILEMAIGNMSLNSQLVQPDIAIITNIAPAHLEYHHTVENIALKKARIFESMKAGQVAVICRDIPQFDLIAPLAEAKGLKVLTYGEHSQADVKLMTYSKRASEIVFPDGKTVKVKLAVSGKHFVLNAMTILAIAHYFQLDMKKILAGLSSFSPVSGRNERFKTKFNGFDIEVIDDAYNANPLSMSAALDNFAQITRPIKHKLLIIGDMLELGTDSDKYHQQLGEWLSEMKVRHIVLVGKSVSRMAAPVLSKSKYSFSVFDDVGQLKAALPTLIKEKDLILLKGSNSIGLSGLFARKVNYCM</sequence>
<dbReference type="GO" id="GO:0005975">
    <property type="term" value="P:carbohydrate metabolic process"/>
    <property type="evidence" value="ECO:0007669"/>
    <property type="project" value="InterPro"/>
</dbReference>
<dbReference type="GO" id="GO:0047480">
    <property type="term" value="F:UDP-N-acetylmuramoyl-tripeptide-D-alanyl-D-alanine ligase activity"/>
    <property type="evidence" value="ECO:0007669"/>
    <property type="project" value="UniProtKB-EC"/>
</dbReference>
<evidence type="ECO:0000313" key="6">
    <source>
        <dbReference type="EMBL" id="SUB23278.1"/>
    </source>
</evidence>
<dbReference type="InterPro" id="IPR012341">
    <property type="entry name" value="6hp_glycosidase-like_sf"/>
</dbReference>
<evidence type="ECO:0000259" key="4">
    <source>
        <dbReference type="Pfam" id="PF02875"/>
    </source>
</evidence>
<dbReference type="GeneID" id="300132502"/>
<dbReference type="Gene3D" id="3.40.1190.10">
    <property type="entry name" value="Mur-like, catalytic domain"/>
    <property type="match status" value="1"/>
</dbReference>
<proteinExistence type="predicted"/>
<evidence type="ECO:0000256" key="3">
    <source>
        <dbReference type="ARBA" id="ARBA00022840"/>
    </source>
</evidence>
<name>A0A379ANK9_AVIAV</name>
<dbReference type="PANTHER" id="PTHR43024">
    <property type="entry name" value="UDP-N-ACETYLMURAMOYL-TRIPEPTIDE--D-ALANYL-D-ALANINE LIGASE"/>
    <property type="match status" value="1"/>
</dbReference>
<dbReference type="Proteomes" id="UP000255098">
    <property type="component" value="Unassembled WGS sequence"/>
</dbReference>
<evidence type="ECO:0000313" key="7">
    <source>
        <dbReference type="Proteomes" id="UP000255098"/>
    </source>
</evidence>
<dbReference type="RefSeq" id="WP_115248708.1">
    <property type="nucleotide sequence ID" value="NZ_UGSP01000001.1"/>
</dbReference>